<dbReference type="Gene3D" id="1.25.10.10">
    <property type="entry name" value="Leucine-rich Repeat Variant"/>
    <property type="match status" value="1"/>
</dbReference>
<dbReference type="GO" id="GO:0000070">
    <property type="term" value="P:mitotic sister chromatid segregation"/>
    <property type="evidence" value="ECO:0007669"/>
    <property type="project" value="TreeGrafter"/>
</dbReference>
<accession>A0A2A2JUE6</accession>
<organism evidence="2 3">
    <name type="scientific">Diploscapter pachys</name>
    <dbReference type="NCBI Taxonomy" id="2018661"/>
    <lineage>
        <taxon>Eukaryota</taxon>
        <taxon>Metazoa</taxon>
        <taxon>Ecdysozoa</taxon>
        <taxon>Nematoda</taxon>
        <taxon>Chromadorea</taxon>
        <taxon>Rhabditida</taxon>
        <taxon>Rhabditina</taxon>
        <taxon>Rhabditomorpha</taxon>
        <taxon>Rhabditoidea</taxon>
        <taxon>Rhabditidae</taxon>
        <taxon>Diploscapter</taxon>
    </lineage>
</organism>
<proteinExistence type="predicted"/>
<dbReference type="PANTHER" id="PTHR16199:SF4">
    <property type="entry name" value="CONDENSIN-2 COMPLEX SUBUNIT G2"/>
    <property type="match status" value="1"/>
</dbReference>
<dbReference type="InterPro" id="IPR011989">
    <property type="entry name" value="ARM-like"/>
</dbReference>
<evidence type="ECO:0000313" key="3">
    <source>
        <dbReference type="Proteomes" id="UP000218231"/>
    </source>
</evidence>
<dbReference type="STRING" id="2018661.A0A2A2JUE6"/>
<keyword evidence="3" id="KW-1185">Reference proteome</keyword>
<sequence>MEQRPSKKKVAFRDETGGDLEYGPSGQNTQKFLALLPSILSRRPTPQLHSDRSIGSSRLPSLEPEDRSLARRLIEDALEKAGKMGQKKAVTEVWRHSEEILENCKLELLFKAFAEPSIIKSEDGIKFAALVVPKLGEAVIWRILATKVVGGRLTKSDLNNYGEVIARACKNASGDEKKLKAIGREIIKPVIDAAINATESISSNLLEILEPLSTKRFTKCSNLNGVLYLAAKQPLLRQLDENMRDNITLRSLRVLGLLFPLIPDNSREPDRNLEILKEQTKWMQTCLEHRNFAVKLEAIRQLFKVLSLNYALLDRAYRAETLAKMVKMALTNGNEQIRLAFVSGLNCLCVVPETDTLIVKILERVVDFIEEPRENVRLQFTAFVANFQKRIKEYEFDDLFPIKRIFARMMLENSAKIQPKLAQIIFQKYGLLDSNMKEVQSYVFQMSQFGRVPVLRYYSSLVKADIVNIHQAVSHIRILAMCVGKILMKSRRHDDDGMTVSEATGNDSAKERIQVEEDSPASERHLLMLEMIISLTNSLQKMKLHSAEDGFERNCLDKILEALFKRLFEMYSNTSLLGATMAIGCLLRGESAKKMAATIIGVLRKGDFPDDFPLEASIEMTARGDVKGLVGFISEGLDVIPELIKRDDTSIPSPTKKRPRVSSSDESLLEPDDEIKDDEMSEMDDVIRDLQRSFEYLKFLISSETCQLIFKGRAEALDGLEEIFKKLKPLNQLVTEFLDRMAKSSFPPMLRTTVFSQKDLMDLLIDGIRIKHTIAIQIHAFEVSQCVIASRIDLMKIWSAELAWFQEKIVPNAEFEEQPDTMISPARRTTREGQMLEANRLAQDILSTILDGSSYAVKFYERLTDDPSRMTDLDFDRYKVRQKFLLRIVELLDLPSETAFLPPSFMVPYFTLAENIVQVESEFPDDIWAIYMDFIQFAPKWIKVYSDRFDVEAIALSYGNLMVELTENLQLQLNDETVEEITAFIAKRVVARVLFASDEGPLECLKWDRCLQILLDAAIFACRRIFRSFMALFYDYVQAWKWEREENRYQFFVAVTVLLKYVDASAKPKQFKDRQIRDLIRQCELSLIEFAKSDLENLDSDLEISDDLPLVRNAIDLLRSE</sequence>
<evidence type="ECO:0000256" key="1">
    <source>
        <dbReference type="SAM" id="MobiDB-lite"/>
    </source>
</evidence>
<comment type="caution">
    <text evidence="2">The sequence shown here is derived from an EMBL/GenBank/DDBJ whole genome shotgun (WGS) entry which is preliminary data.</text>
</comment>
<feature type="compositionally biased region" description="Basic and acidic residues" evidence="1">
    <location>
        <begin position="1"/>
        <end position="16"/>
    </location>
</feature>
<dbReference type="Pfam" id="PF12422">
    <property type="entry name" value="Condensin2nSMC"/>
    <property type="match status" value="1"/>
</dbReference>
<gene>
    <name evidence="2" type="ORF">WR25_14518</name>
</gene>
<dbReference type="EMBL" id="LIAE01010218">
    <property type="protein sequence ID" value="PAV65189.1"/>
    <property type="molecule type" value="Genomic_DNA"/>
</dbReference>
<dbReference type="InterPro" id="IPR016024">
    <property type="entry name" value="ARM-type_fold"/>
</dbReference>
<feature type="region of interest" description="Disordered" evidence="1">
    <location>
        <begin position="496"/>
        <end position="520"/>
    </location>
</feature>
<dbReference type="GO" id="GO:0005634">
    <property type="term" value="C:nucleus"/>
    <property type="evidence" value="ECO:0007669"/>
    <property type="project" value="InterPro"/>
</dbReference>
<dbReference type="PANTHER" id="PTHR16199">
    <property type="entry name" value="CONDENSIN-2 COMPLEX SUBUNIT G2"/>
    <property type="match status" value="1"/>
</dbReference>
<feature type="region of interest" description="Disordered" evidence="1">
    <location>
        <begin position="648"/>
        <end position="675"/>
    </location>
</feature>
<feature type="region of interest" description="Disordered" evidence="1">
    <location>
        <begin position="43"/>
        <end position="63"/>
    </location>
</feature>
<reference evidence="2 3" key="1">
    <citation type="journal article" date="2017" name="Curr. Biol.">
        <title>Genome architecture and evolution of a unichromosomal asexual nematode.</title>
        <authorList>
            <person name="Fradin H."/>
            <person name="Zegar C."/>
            <person name="Gutwein M."/>
            <person name="Lucas J."/>
            <person name="Kovtun M."/>
            <person name="Corcoran D."/>
            <person name="Baugh L.R."/>
            <person name="Kiontke K."/>
            <person name="Gunsalus K."/>
            <person name="Fitch D.H."/>
            <person name="Piano F."/>
        </authorList>
    </citation>
    <scope>NUCLEOTIDE SEQUENCE [LARGE SCALE GENOMIC DNA]</scope>
    <source>
        <strain evidence="2">PF1309</strain>
    </source>
</reference>
<feature type="compositionally biased region" description="Basic and acidic residues" evidence="1">
    <location>
        <begin position="508"/>
        <end position="520"/>
    </location>
</feature>
<name>A0A2A2JUE6_9BILA</name>
<dbReference type="GO" id="GO:0000796">
    <property type="term" value="C:condensin complex"/>
    <property type="evidence" value="ECO:0007669"/>
    <property type="project" value="TreeGrafter"/>
</dbReference>
<dbReference type="SUPFAM" id="SSF48371">
    <property type="entry name" value="ARM repeat"/>
    <property type="match status" value="1"/>
</dbReference>
<feature type="region of interest" description="Disordered" evidence="1">
    <location>
        <begin position="1"/>
        <end position="27"/>
    </location>
</feature>
<protein>
    <submittedName>
        <fullName evidence="2">Uncharacterized protein</fullName>
    </submittedName>
</protein>
<dbReference type="AlphaFoldDB" id="A0A2A2JUE6"/>
<dbReference type="InterPro" id="IPR024741">
    <property type="entry name" value="Condensin2_G2"/>
</dbReference>
<evidence type="ECO:0000313" key="2">
    <source>
        <dbReference type="EMBL" id="PAV65189.1"/>
    </source>
</evidence>
<dbReference type="Proteomes" id="UP000218231">
    <property type="component" value="Unassembled WGS sequence"/>
</dbReference>